<accession>A0AAD7DAK4</accession>
<proteinExistence type="predicted"/>
<keyword evidence="3" id="KW-1185">Reference proteome</keyword>
<name>A0AAD7DAK4_MYCRO</name>
<dbReference type="EMBL" id="JARKIE010000094">
    <property type="protein sequence ID" value="KAJ7686691.1"/>
    <property type="molecule type" value="Genomic_DNA"/>
</dbReference>
<evidence type="ECO:0000313" key="2">
    <source>
        <dbReference type="EMBL" id="KAJ7686691.1"/>
    </source>
</evidence>
<protein>
    <submittedName>
        <fullName evidence="2">Uncharacterized protein</fullName>
    </submittedName>
</protein>
<feature type="compositionally biased region" description="Basic residues" evidence="1">
    <location>
        <begin position="282"/>
        <end position="292"/>
    </location>
</feature>
<feature type="compositionally biased region" description="Basic and acidic residues" evidence="1">
    <location>
        <begin position="258"/>
        <end position="269"/>
    </location>
</feature>
<comment type="caution">
    <text evidence="2">The sequence shown here is derived from an EMBL/GenBank/DDBJ whole genome shotgun (WGS) entry which is preliminary data.</text>
</comment>
<gene>
    <name evidence="2" type="ORF">B0H17DRAFT_1136775</name>
</gene>
<feature type="region of interest" description="Disordered" evidence="1">
    <location>
        <begin position="221"/>
        <end position="301"/>
    </location>
</feature>
<dbReference type="Proteomes" id="UP001221757">
    <property type="component" value="Unassembled WGS sequence"/>
</dbReference>
<dbReference type="AlphaFoldDB" id="A0AAD7DAK4"/>
<feature type="compositionally biased region" description="Low complexity" evidence="1">
    <location>
        <begin position="229"/>
        <end position="252"/>
    </location>
</feature>
<reference evidence="2" key="1">
    <citation type="submission" date="2023-03" db="EMBL/GenBank/DDBJ databases">
        <title>Massive genome expansion in bonnet fungi (Mycena s.s.) driven by repeated elements and novel gene families across ecological guilds.</title>
        <authorList>
            <consortium name="Lawrence Berkeley National Laboratory"/>
            <person name="Harder C.B."/>
            <person name="Miyauchi S."/>
            <person name="Viragh M."/>
            <person name="Kuo A."/>
            <person name="Thoen E."/>
            <person name="Andreopoulos B."/>
            <person name="Lu D."/>
            <person name="Skrede I."/>
            <person name="Drula E."/>
            <person name="Henrissat B."/>
            <person name="Morin E."/>
            <person name="Kohler A."/>
            <person name="Barry K."/>
            <person name="LaButti K."/>
            <person name="Morin E."/>
            <person name="Salamov A."/>
            <person name="Lipzen A."/>
            <person name="Mereny Z."/>
            <person name="Hegedus B."/>
            <person name="Baldrian P."/>
            <person name="Stursova M."/>
            <person name="Weitz H."/>
            <person name="Taylor A."/>
            <person name="Grigoriev I.V."/>
            <person name="Nagy L.G."/>
            <person name="Martin F."/>
            <person name="Kauserud H."/>
        </authorList>
    </citation>
    <scope>NUCLEOTIDE SEQUENCE</scope>
    <source>
        <strain evidence="2">CBHHK067</strain>
    </source>
</reference>
<evidence type="ECO:0000256" key="1">
    <source>
        <dbReference type="SAM" id="MobiDB-lite"/>
    </source>
</evidence>
<sequence>MPSFRNFGYSGKWIDLARVDEPIIGAHKLWRDQILGIKVMPDGAVRRVVRVATEKKGGNNRAGKPYDSTTAFFALHPPHFFMAVTFPHHIPMKPPKRARRTATTVLAGAFDVRPQRDVLTSLLNGVTPYTPLLRIDDDEARRLRKREKKERERERKRQRLAAMADEKPFGDGVDAVPGVSAAAAAGGFPIAMPRPSASTASFWRGHTRPSIHIPAMQRSVSVTPPPFTSPLLLPSTPASTPGPSNSSSTSRTSSKRPRTPDDYEDFMHDHHLHQRSVSSAPRKPRAAAKKGWKGWVEGSPPPSEKLINLDAVPVLQERRTRSGKNFDAIGVGKDGWV</sequence>
<organism evidence="2 3">
    <name type="scientific">Mycena rosella</name>
    <name type="common">Pink bonnet</name>
    <name type="synonym">Agaricus rosellus</name>
    <dbReference type="NCBI Taxonomy" id="1033263"/>
    <lineage>
        <taxon>Eukaryota</taxon>
        <taxon>Fungi</taxon>
        <taxon>Dikarya</taxon>
        <taxon>Basidiomycota</taxon>
        <taxon>Agaricomycotina</taxon>
        <taxon>Agaricomycetes</taxon>
        <taxon>Agaricomycetidae</taxon>
        <taxon>Agaricales</taxon>
        <taxon>Marasmiineae</taxon>
        <taxon>Mycenaceae</taxon>
        <taxon>Mycena</taxon>
    </lineage>
</organism>
<evidence type="ECO:0000313" key="3">
    <source>
        <dbReference type="Proteomes" id="UP001221757"/>
    </source>
</evidence>